<dbReference type="PANTHER" id="PTHR10606:SF32">
    <property type="entry name" value="6-PHOSPHOFRUCTO-2-KINASE 1"/>
    <property type="match status" value="1"/>
</dbReference>
<evidence type="ECO:0000256" key="1">
    <source>
        <dbReference type="ARBA" id="ARBA00022741"/>
    </source>
</evidence>
<reference evidence="4" key="1">
    <citation type="submission" date="2021-01" db="EMBL/GenBank/DDBJ databases">
        <authorList>
            <person name="Corre E."/>
            <person name="Pelletier E."/>
            <person name="Niang G."/>
            <person name="Scheremetjew M."/>
            <person name="Finn R."/>
            <person name="Kale V."/>
            <person name="Holt S."/>
            <person name="Cochrane G."/>
            <person name="Meng A."/>
            <person name="Brown T."/>
            <person name="Cohen L."/>
        </authorList>
    </citation>
    <scope>NUCLEOTIDE SEQUENCE</scope>
</reference>
<dbReference type="Pfam" id="PF00300">
    <property type="entry name" value="His_Phos_1"/>
    <property type="match status" value="1"/>
</dbReference>
<sequence length="524" mass="58470">MAQGIRLTSSLSITNVVGGAMKPEVWASIAGLSGLLLGFALAKRRKTDTPDQKSAPDRFHGLDDDKSIRLWRRDGSSCTPSPVGQDHSRIIYGLGEYSQQSRVMLCMVGLPARGKSYITKMLTRYLRWTGFPVEVFNAGDLRRQEGHCGATADFFRDDKDATALREQVASACMEQAFMWLNSQRSVCVAIFDATNTTRKRRQAIIDRCRQTEGITPVFIESICDDEKLLEQNYSMKLENNDYKGMDPVLARADFLARIKNYEHRYEVIDDDEADGEIGYIKIFNVGRKVTMHRCTGYVVSKIGFYLSNIHISPRSIFITRPGETKDEAAGKLGSVSVDMTRKGRIYCRNLASFLLSRREEMRNAGDGEGAETLVLMGTSPVHGATLNELSSRGVTASLFPAMSTSLLNELDGGVCNGMTYDQIEAELPDVSEERQRDKLHFRYPGSGGESYLDVVGRVHPIIIELERQRQSVIVICQTAVQKCILAYFTGCPMEELPFLEMGAHTVTELRPGPFGCTAQRHTFD</sequence>
<accession>A0A7S1FKK2</accession>
<dbReference type="GO" id="GO:0005829">
    <property type="term" value="C:cytosol"/>
    <property type="evidence" value="ECO:0007669"/>
    <property type="project" value="TreeGrafter"/>
</dbReference>
<dbReference type="SUPFAM" id="SSF53254">
    <property type="entry name" value="Phosphoglycerate mutase-like"/>
    <property type="match status" value="1"/>
</dbReference>
<dbReference type="PIRSF" id="PIRSF000709">
    <property type="entry name" value="6PFK_2-Ptase"/>
    <property type="match status" value="1"/>
</dbReference>
<organism evidence="4">
    <name type="scientific">Noctiluca scintillans</name>
    <name type="common">Sea sparkle</name>
    <name type="synonym">Red tide dinoflagellate</name>
    <dbReference type="NCBI Taxonomy" id="2966"/>
    <lineage>
        <taxon>Eukaryota</taxon>
        <taxon>Sar</taxon>
        <taxon>Alveolata</taxon>
        <taxon>Dinophyceae</taxon>
        <taxon>Noctilucales</taxon>
        <taxon>Noctilucaceae</taxon>
        <taxon>Noctiluca</taxon>
    </lineage>
</organism>
<keyword evidence="1" id="KW-0547">Nucleotide-binding</keyword>
<dbReference type="FunFam" id="3.40.50.300:FF:000644">
    <property type="entry name" value="GpmB, Fructose-2,6-bisphosphatase"/>
    <property type="match status" value="1"/>
</dbReference>
<evidence type="ECO:0000313" key="4">
    <source>
        <dbReference type="EMBL" id="CAD8872296.1"/>
    </source>
</evidence>
<dbReference type="GO" id="GO:0005524">
    <property type="term" value="F:ATP binding"/>
    <property type="evidence" value="ECO:0007669"/>
    <property type="project" value="UniProtKB-KW"/>
</dbReference>
<name>A0A7S1FKK2_NOCSC</name>
<dbReference type="InterPro" id="IPR013079">
    <property type="entry name" value="6Phosfructo_kin"/>
</dbReference>
<dbReference type="Gene3D" id="3.40.50.300">
    <property type="entry name" value="P-loop containing nucleotide triphosphate hydrolases"/>
    <property type="match status" value="1"/>
</dbReference>
<dbReference type="GO" id="GO:0006000">
    <property type="term" value="P:fructose metabolic process"/>
    <property type="evidence" value="ECO:0007669"/>
    <property type="project" value="InterPro"/>
</dbReference>
<dbReference type="GO" id="GO:0006003">
    <property type="term" value="P:fructose 2,6-bisphosphate metabolic process"/>
    <property type="evidence" value="ECO:0007669"/>
    <property type="project" value="InterPro"/>
</dbReference>
<dbReference type="EMBL" id="HBFQ01065682">
    <property type="protein sequence ID" value="CAD8872296.1"/>
    <property type="molecule type" value="Transcribed_RNA"/>
</dbReference>
<dbReference type="GO" id="GO:0003873">
    <property type="term" value="F:6-phosphofructo-2-kinase activity"/>
    <property type="evidence" value="ECO:0007669"/>
    <property type="project" value="InterPro"/>
</dbReference>
<evidence type="ECO:0000259" key="3">
    <source>
        <dbReference type="Pfam" id="PF01591"/>
    </source>
</evidence>
<dbReference type="PRINTS" id="PR00991">
    <property type="entry name" value="6PFRUCTKNASE"/>
</dbReference>
<gene>
    <name evidence="4" type="ORF">NSCI0253_LOCUS46653</name>
</gene>
<dbReference type="InterPro" id="IPR027417">
    <property type="entry name" value="P-loop_NTPase"/>
</dbReference>
<dbReference type="InterPro" id="IPR029033">
    <property type="entry name" value="His_PPase_superfam"/>
</dbReference>
<feature type="domain" description="6-phosphofructo-2-kinase" evidence="3">
    <location>
        <begin position="97"/>
        <end position="313"/>
    </location>
</feature>
<dbReference type="SUPFAM" id="SSF52540">
    <property type="entry name" value="P-loop containing nucleoside triphosphate hydrolases"/>
    <property type="match status" value="1"/>
</dbReference>
<dbReference type="InterPro" id="IPR013078">
    <property type="entry name" value="His_Pase_superF_clade-1"/>
</dbReference>
<dbReference type="InterPro" id="IPR003094">
    <property type="entry name" value="6Pfruct_kin"/>
</dbReference>
<dbReference type="PANTHER" id="PTHR10606">
    <property type="entry name" value="6-PHOSPHOFRUCTO-2-KINASE/FRUCTOSE-2,6-BISPHOSPHATASE"/>
    <property type="match status" value="1"/>
</dbReference>
<evidence type="ECO:0000256" key="2">
    <source>
        <dbReference type="ARBA" id="ARBA00022840"/>
    </source>
</evidence>
<keyword evidence="2" id="KW-0067">ATP-binding</keyword>
<dbReference type="Gene3D" id="3.40.50.1240">
    <property type="entry name" value="Phosphoglycerate mutase-like"/>
    <property type="match status" value="1"/>
</dbReference>
<proteinExistence type="predicted"/>
<dbReference type="AlphaFoldDB" id="A0A7S1FKK2"/>
<dbReference type="Pfam" id="PF01591">
    <property type="entry name" value="6PF2K"/>
    <property type="match status" value="1"/>
</dbReference>
<protein>
    <recommendedName>
        <fullName evidence="3">6-phosphofructo-2-kinase domain-containing protein</fullName>
    </recommendedName>
</protein>